<dbReference type="PANTHER" id="PTHR13710:SF105">
    <property type="entry name" value="ATP-DEPENDENT DNA HELICASE Q1"/>
    <property type="match status" value="1"/>
</dbReference>
<dbReference type="Pfam" id="PF00271">
    <property type="entry name" value="Helicase_C"/>
    <property type="match status" value="1"/>
</dbReference>
<keyword evidence="2" id="KW-0238">DNA-binding</keyword>
<dbReference type="GO" id="GO:0003677">
    <property type="term" value="F:DNA binding"/>
    <property type="evidence" value="ECO:0007669"/>
    <property type="project" value="UniProtKB-KW"/>
</dbReference>
<evidence type="ECO:0000256" key="5">
    <source>
        <dbReference type="ARBA" id="ARBA00034808"/>
    </source>
</evidence>
<evidence type="ECO:0000256" key="4">
    <source>
        <dbReference type="ARBA" id="ARBA00034617"/>
    </source>
</evidence>
<dbReference type="InParanoid" id="B8MCS0"/>
<name>B8MCS0_TALSN</name>
<gene>
    <name evidence="7" type="ORF">TSTA_126800</name>
</gene>
<dbReference type="EC" id="5.6.2.4" evidence="5"/>
<dbReference type="HOGENOM" id="CLU_1205469_0_0_1"/>
<dbReference type="Proteomes" id="UP000001745">
    <property type="component" value="Unassembled WGS sequence"/>
</dbReference>
<accession>B8MCS0</accession>
<dbReference type="InterPro" id="IPR027417">
    <property type="entry name" value="P-loop_NTPase"/>
</dbReference>
<dbReference type="PANTHER" id="PTHR13710">
    <property type="entry name" value="DNA HELICASE RECQ FAMILY MEMBER"/>
    <property type="match status" value="1"/>
</dbReference>
<evidence type="ECO:0000313" key="7">
    <source>
        <dbReference type="EMBL" id="EED18972.1"/>
    </source>
</evidence>
<evidence type="ECO:0000256" key="1">
    <source>
        <dbReference type="ARBA" id="ARBA00005446"/>
    </source>
</evidence>
<keyword evidence="8" id="KW-1185">Reference proteome</keyword>
<feature type="domain" description="Helicase C-terminal" evidence="6">
    <location>
        <begin position="1"/>
        <end position="96"/>
    </location>
</feature>
<evidence type="ECO:0000256" key="2">
    <source>
        <dbReference type="ARBA" id="ARBA00023125"/>
    </source>
</evidence>
<dbReference type="GO" id="GO:0005737">
    <property type="term" value="C:cytoplasm"/>
    <property type="evidence" value="ECO:0007669"/>
    <property type="project" value="TreeGrafter"/>
</dbReference>
<evidence type="ECO:0000259" key="6">
    <source>
        <dbReference type="PROSITE" id="PS51194"/>
    </source>
</evidence>
<sequence>MRKLDTESEIRVILATEALGVGVNLPDIRRSVLYGLPKNLLLATFLQRGGQTCRDGGKGEIILLVDAWTVGERIISSTIQQVSIVDKIPPKKKSSDKERRSKLPQLWYDTANQIQCIQRGFLRFFEEPEGYWIVKKDQCCNHCNPTLRIDDIDSTKYYVYHERGPQFGKIQKAVHKDLQAWATEQVHTLSKDFAFTPTAGCLLRNDMCILLARNAYLIFTSSALKTILRP</sequence>
<dbReference type="InterPro" id="IPR001650">
    <property type="entry name" value="Helicase_C-like"/>
</dbReference>
<dbReference type="SUPFAM" id="SSF52540">
    <property type="entry name" value="P-loop containing nucleoside triphosphate hydrolases"/>
    <property type="match status" value="1"/>
</dbReference>
<dbReference type="AlphaFoldDB" id="B8MCS0"/>
<dbReference type="GeneID" id="8099107"/>
<keyword evidence="3" id="KW-0413">Isomerase</keyword>
<dbReference type="VEuPathDB" id="FungiDB:TSTA_126800"/>
<dbReference type="STRING" id="441959.B8MCS0"/>
<proteinExistence type="inferred from homology"/>
<comment type="similarity">
    <text evidence="1">Belongs to the helicase family. RecQ subfamily.</text>
</comment>
<comment type="catalytic activity">
    <reaction evidence="4">
        <text>Couples ATP hydrolysis with the unwinding of duplex DNA by translocating in the 3'-5' direction.</text>
        <dbReference type="EC" id="5.6.2.4"/>
    </reaction>
</comment>
<dbReference type="GO" id="GO:0005694">
    <property type="term" value="C:chromosome"/>
    <property type="evidence" value="ECO:0007669"/>
    <property type="project" value="TreeGrafter"/>
</dbReference>
<dbReference type="EMBL" id="EQ962655">
    <property type="protein sequence ID" value="EED18972.1"/>
    <property type="molecule type" value="Genomic_DNA"/>
</dbReference>
<dbReference type="GO" id="GO:0043138">
    <property type="term" value="F:3'-5' DNA helicase activity"/>
    <property type="evidence" value="ECO:0007669"/>
    <property type="project" value="UniProtKB-EC"/>
</dbReference>
<dbReference type="Gene3D" id="3.40.50.300">
    <property type="entry name" value="P-loop containing nucleotide triphosphate hydrolases"/>
    <property type="match status" value="1"/>
</dbReference>
<dbReference type="RefSeq" id="XP_002482964.1">
    <property type="nucleotide sequence ID" value="XM_002482919.1"/>
</dbReference>
<dbReference type="GO" id="GO:0000724">
    <property type="term" value="P:double-strand break repair via homologous recombination"/>
    <property type="evidence" value="ECO:0007669"/>
    <property type="project" value="TreeGrafter"/>
</dbReference>
<reference evidence="8" key="1">
    <citation type="journal article" date="2015" name="Genome Announc.">
        <title>Genome sequence of the AIDS-associated pathogen Penicillium marneffei (ATCC18224) and its near taxonomic relative Talaromyces stipitatus (ATCC10500).</title>
        <authorList>
            <person name="Nierman W.C."/>
            <person name="Fedorova-Abrams N.D."/>
            <person name="Andrianopoulos A."/>
        </authorList>
    </citation>
    <scope>NUCLEOTIDE SEQUENCE [LARGE SCALE GENOMIC DNA]</scope>
    <source>
        <strain evidence="8">ATCC 10500 / CBS 375.48 / QM 6759 / NRRL 1006</strain>
    </source>
</reference>
<evidence type="ECO:0000313" key="8">
    <source>
        <dbReference type="Proteomes" id="UP000001745"/>
    </source>
</evidence>
<dbReference type="GO" id="GO:0009378">
    <property type="term" value="F:four-way junction helicase activity"/>
    <property type="evidence" value="ECO:0007669"/>
    <property type="project" value="TreeGrafter"/>
</dbReference>
<protein>
    <recommendedName>
        <fullName evidence="5">DNA 3'-5' helicase</fullName>
        <ecNumber evidence="5">5.6.2.4</ecNumber>
    </recommendedName>
</protein>
<organism evidence="7 8">
    <name type="scientific">Talaromyces stipitatus (strain ATCC 10500 / CBS 375.48 / QM 6759 / NRRL 1006)</name>
    <name type="common">Penicillium stipitatum</name>
    <dbReference type="NCBI Taxonomy" id="441959"/>
    <lineage>
        <taxon>Eukaryota</taxon>
        <taxon>Fungi</taxon>
        <taxon>Dikarya</taxon>
        <taxon>Ascomycota</taxon>
        <taxon>Pezizomycotina</taxon>
        <taxon>Eurotiomycetes</taxon>
        <taxon>Eurotiomycetidae</taxon>
        <taxon>Eurotiales</taxon>
        <taxon>Trichocomaceae</taxon>
        <taxon>Talaromyces</taxon>
        <taxon>Talaromyces sect. Talaromyces</taxon>
    </lineage>
</organism>
<dbReference type="OrthoDB" id="4507197at2759"/>
<evidence type="ECO:0000256" key="3">
    <source>
        <dbReference type="ARBA" id="ARBA00023235"/>
    </source>
</evidence>
<dbReference type="PROSITE" id="PS51194">
    <property type="entry name" value="HELICASE_CTER"/>
    <property type="match status" value="1"/>
</dbReference>